<dbReference type="PANTHER" id="PTHR23421">
    <property type="entry name" value="BETA-GALACTOSIDASE RELATED"/>
    <property type="match status" value="1"/>
</dbReference>
<dbReference type="GO" id="GO:0004553">
    <property type="term" value="F:hydrolase activity, hydrolyzing O-glycosyl compounds"/>
    <property type="evidence" value="ECO:0007669"/>
    <property type="project" value="InterPro"/>
</dbReference>
<evidence type="ECO:0000313" key="3">
    <source>
        <dbReference type="EMBL" id="KHJ89131.1"/>
    </source>
</evidence>
<reference evidence="3 4" key="1">
    <citation type="submission" date="2014-03" db="EMBL/GenBank/DDBJ databases">
        <title>Draft genome of the hookworm Oesophagostomum dentatum.</title>
        <authorList>
            <person name="Mitreva M."/>
        </authorList>
    </citation>
    <scope>NUCLEOTIDE SEQUENCE [LARGE SCALE GENOMIC DNA]</scope>
    <source>
        <strain evidence="3 4">OD-Hann</strain>
    </source>
</reference>
<dbReference type="InterPro" id="IPR001944">
    <property type="entry name" value="Glycoside_Hdrlase_35"/>
</dbReference>
<dbReference type="AlphaFoldDB" id="A0A0B1SZ31"/>
<dbReference type="OrthoDB" id="1657402at2759"/>
<keyword evidence="4" id="KW-1185">Reference proteome</keyword>
<accession>A0A0B1SZ31</accession>
<dbReference type="InterPro" id="IPR031330">
    <property type="entry name" value="Gly_Hdrlase_35_cat"/>
</dbReference>
<evidence type="ECO:0000259" key="2">
    <source>
        <dbReference type="Pfam" id="PF01301"/>
    </source>
</evidence>
<gene>
    <name evidence="3" type="ORF">OESDEN_11050</name>
</gene>
<organism evidence="3 4">
    <name type="scientific">Oesophagostomum dentatum</name>
    <name type="common">Nodular worm</name>
    <dbReference type="NCBI Taxonomy" id="61180"/>
    <lineage>
        <taxon>Eukaryota</taxon>
        <taxon>Metazoa</taxon>
        <taxon>Ecdysozoa</taxon>
        <taxon>Nematoda</taxon>
        <taxon>Chromadorea</taxon>
        <taxon>Rhabditida</taxon>
        <taxon>Rhabditina</taxon>
        <taxon>Rhabditomorpha</taxon>
        <taxon>Strongyloidea</taxon>
        <taxon>Strongylidae</taxon>
        <taxon>Oesophagostomum</taxon>
    </lineage>
</organism>
<dbReference type="GO" id="GO:0005975">
    <property type="term" value="P:carbohydrate metabolic process"/>
    <property type="evidence" value="ECO:0007669"/>
    <property type="project" value="InterPro"/>
</dbReference>
<dbReference type="Pfam" id="PF01301">
    <property type="entry name" value="Glyco_hydro_35"/>
    <property type="match status" value="1"/>
</dbReference>
<dbReference type="PRINTS" id="PR00742">
    <property type="entry name" value="GLHYDRLASE35"/>
</dbReference>
<feature type="domain" description="Glycoside hydrolase 35 catalytic" evidence="2">
    <location>
        <begin position="1"/>
        <end position="158"/>
    </location>
</feature>
<dbReference type="Gene3D" id="3.20.20.80">
    <property type="entry name" value="Glycosidases"/>
    <property type="match status" value="1"/>
</dbReference>
<protein>
    <submittedName>
        <fullName evidence="3">Glycosyl hydrolase family 35</fullName>
    </submittedName>
</protein>
<sequence>MRTSEEGFKEGVEKWFAVLLPKIKPLLRQNDGPVLMIQVENEYGSYSACDRNYTSWLRDLIWSYLGNETVLYTTWRKSKNRFFPTADGGSTSYLKCGVIPDVLATVDFGPTSEKNINSSFAAQKKYLPKGHGPLVNSEFYPGWLVLWGQKSISIPSPEDIVKSAK</sequence>
<comment type="similarity">
    <text evidence="1">Belongs to the glycosyl hydrolase 35 family.</text>
</comment>
<evidence type="ECO:0000256" key="1">
    <source>
        <dbReference type="ARBA" id="ARBA00009809"/>
    </source>
</evidence>
<name>A0A0B1SZ31_OESDE</name>
<dbReference type="Proteomes" id="UP000053660">
    <property type="component" value="Unassembled WGS sequence"/>
</dbReference>
<dbReference type="InterPro" id="IPR017853">
    <property type="entry name" value="GH"/>
</dbReference>
<proteinExistence type="inferred from homology"/>
<evidence type="ECO:0000313" key="4">
    <source>
        <dbReference type="Proteomes" id="UP000053660"/>
    </source>
</evidence>
<feature type="non-terminal residue" evidence="3">
    <location>
        <position position="165"/>
    </location>
</feature>
<dbReference type="EMBL" id="KN554671">
    <property type="protein sequence ID" value="KHJ89131.1"/>
    <property type="molecule type" value="Genomic_DNA"/>
</dbReference>
<dbReference type="SUPFAM" id="SSF51445">
    <property type="entry name" value="(Trans)glycosidases"/>
    <property type="match status" value="1"/>
</dbReference>
<keyword evidence="3" id="KW-0378">Hydrolase</keyword>